<dbReference type="AlphaFoldDB" id="A0AAV6KQW7"/>
<organism evidence="1 2">
    <name type="scientific">Rhododendron griersonianum</name>
    <dbReference type="NCBI Taxonomy" id="479676"/>
    <lineage>
        <taxon>Eukaryota</taxon>
        <taxon>Viridiplantae</taxon>
        <taxon>Streptophyta</taxon>
        <taxon>Embryophyta</taxon>
        <taxon>Tracheophyta</taxon>
        <taxon>Spermatophyta</taxon>
        <taxon>Magnoliopsida</taxon>
        <taxon>eudicotyledons</taxon>
        <taxon>Gunneridae</taxon>
        <taxon>Pentapetalae</taxon>
        <taxon>asterids</taxon>
        <taxon>Ericales</taxon>
        <taxon>Ericaceae</taxon>
        <taxon>Ericoideae</taxon>
        <taxon>Rhodoreae</taxon>
        <taxon>Rhododendron</taxon>
    </lineage>
</organism>
<dbReference type="Proteomes" id="UP000823749">
    <property type="component" value="Chromosome 4"/>
</dbReference>
<keyword evidence="2" id="KW-1185">Reference proteome</keyword>
<gene>
    <name evidence="1" type="ORF">RHGRI_012110</name>
</gene>
<comment type="caution">
    <text evidence="1">The sequence shown here is derived from an EMBL/GenBank/DDBJ whole genome shotgun (WGS) entry which is preliminary data.</text>
</comment>
<name>A0AAV6KQW7_9ERIC</name>
<evidence type="ECO:0000313" key="2">
    <source>
        <dbReference type="Proteomes" id="UP000823749"/>
    </source>
</evidence>
<accession>A0AAV6KQW7</accession>
<protein>
    <submittedName>
        <fullName evidence="1">Uncharacterized protein</fullName>
    </submittedName>
</protein>
<sequence length="67" mass="6665">MTVLGMYTDMTTIVMVLAGAIFPCSIAGVSTAPFGGSKEFAPIAALGTSDSTGLAIFVGTCGTIGWS</sequence>
<reference evidence="1" key="1">
    <citation type="submission" date="2020-08" db="EMBL/GenBank/DDBJ databases">
        <title>Plant Genome Project.</title>
        <authorList>
            <person name="Zhang R.-G."/>
        </authorList>
    </citation>
    <scope>NUCLEOTIDE SEQUENCE</scope>
    <source>
        <strain evidence="1">WSP0</strain>
        <tissue evidence="1">Leaf</tissue>
    </source>
</reference>
<dbReference type="EMBL" id="JACTNZ010000004">
    <property type="protein sequence ID" value="KAG5554463.1"/>
    <property type="molecule type" value="Genomic_DNA"/>
</dbReference>
<proteinExistence type="predicted"/>
<evidence type="ECO:0000313" key="1">
    <source>
        <dbReference type="EMBL" id="KAG5554463.1"/>
    </source>
</evidence>